<dbReference type="GO" id="GO:0030435">
    <property type="term" value="P:sporulation resulting in formation of a cellular spore"/>
    <property type="evidence" value="ECO:0007669"/>
    <property type="project" value="UniProtKB-KW"/>
</dbReference>
<dbReference type="InterPro" id="IPR052731">
    <property type="entry name" value="B_subtilis_Trans_State_Reg"/>
</dbReference>
<dbReference type="Pfam" id="PF04014">
    <property type="entry name" value="MazE_antitoxin"/>
    <property type="match status" value="1"/>
</dbReference>
<dbReference type="NCBIfam" id="TIGR01439">
    <property type="entry name" value="lp_hng_hel_AbrB"/>
    <property type="match status" value="1"/>
</dbReference>
<keyword evidence="5" id="KW-0010">Activator</keyword>
<organism evidence="9 10">
    <name type="scientific">Priestia megaterium</name>
    <name type="common">Bacillus megaterium</name>
    <dbReference type="NCBI Taxonomy" id="1404"/>
    <lineage>
        <taxon>Bacteria</taxon>
        <taxon>Bacillati</taxon>
        <taxon>Bacillota</taxon>
        <taxon>Bacilli</taxon>
        <taxon>Bacillales</taxon>
        <taxon>Bacillaceae</taxon>
        <taxon>Priestia</taxon>
    </lineage>
</organism>
<name>A0A6M6E1K7_PRIMG</name>
<dbReference type="InterPro" id="IPR037914">
    <property type="entry name" value="SpoVT-AbrB_sf"/>
</dbReference>
<dbReference type="SMART" id="SM00966">
    <property type="entry name" value="SpoVT_AbrB"/>
    <property type="match status" value="1"/>
</dbReference>
<keyword evidence="1" id="KW-0678">Repressor</keyword>
<keyword evidence="2" id="KW-0749">Sporulation</keyword>
<keyword evidence="9" id="KW-0614">Plasmid</keyword>
<evidence type="ECO:0000256" key="5">
    <source>
        <dbReference type="ARBA" id="ARBA00023159"/>
    </source>
</evidence>
<sequence>MKATGMVRKVDDLGRIVIPKEIRRVLEIAEKDPVEIFVDNDQIVLKKYKPSNSCVITGEVSQDNVTLGNGKVTLSQEGLKLLLEELVSKAPAAN</sequence>
<protein>
    <submittedName>
        <fullName evidence="9">AbrB/MazE/SpoVT family DNA-binding domain-containing protein</fullName>
    </submittedName>
</protein>
<dbReference type="Pfam" id="PF18277">
    <property type="entry name" value="AbrB_C"/>
    <property type="match status" value="1"/>
</dbReference>
<accession>A0A6M6E1K7</accession>
<dbReference type="Gene3D" id="2.10.260.10">
    <property type="match status" value="1"/>
</dbReference>
<reference evidence="9 10" key="1">
    <citation type="submission" date="2019-10" db="EMBL/GenBank/DDBJ databases">
        <title>Complete genome sequences for adaption low water activity.</title>
        <authorList>
            <person name="Zhao L."/>
            <person name="Zhong J."/>
        </authorList>
    </citation>
    <scope>NUCLEOTIDE SEQUENCE [LARGE SCALE GENOMIC DNA]</scope>
    <source>
        <strain evidence="9 10">FDU301</strain>
        <plasmid evidence="10">pfdu301a</plasmid>
    </source>
</reference>
<dbReference type="GO" id="GO:0003677">
    <property type="term" value="F:DNA binding"/>
    <property type="evidence" value="ECO:0007669"/>
    <property type="project" value="UniProtKB-UniRule"/>
</dbReference>
<evidence type="ECO:0000256" key="6">
    <source>
        <dbReference type="ARBA" id="ARBA00023163"/>
    </source>
</evidence>
<dbReference type="AlphaFoldDB" id="A0A6M6E1K7"/>
<evidence type="ECO:0000256" key="7">
    <source>
        <dbReference type="PROSITE-ProRule" id="PRU01076"/>
    </source>
</evidence>
<evidence type="ECO:0000313" key="10">
    <source>
        <dbReference type="Proteomes" id="UP000501076"/>
    </source>
</evidence>
<dbReference type="RefSeq" id="WP_171778931.1">
    <property type="nucleotide sequence ID" value="NZ_CP045273.1"/>
</dbReference>
<dbReference type="InterPro" id="IPR007159">
    <property type="entry name" value="SpoVT-AbrB_dom"/>
</dbReference>
<dbReference type="FunFam" id="2.10.260.10:FF:000001">
    <property type="entry name" value="Stage V sporulation protein T"/>
    <property type="match status" value="1"/>
</dbReference>
<dbReference type="GO" id="GO:0042802">
    <property type="term" value="F:identical protein binding"/>
    <property type="evidence" value="ECO:0007669"/>
    <property type="project" value="UniProtKB-ARBA"/>
</dbReference>
<dbReference type="PROSITE" id="PS51740">
    <property type="entry name" value="SPOVT_ABRB"/>
    <property type="match status" value="1"/>
</dbReference>
<dbReference type="PANTHER" id="PTHR36432">
    <property type="match status" value="1"/>
</dbReference>
<dbReference type="SUPFAM" id="SSF89447">
    <property type="entry name" value="AbrB/MazE/MraZ-like"/>
    <property type="match status" value="1"/>
</dbReference>
<dbReference type="PANTHER" id="PTHR36432:SF4">
    <property type="entry name" value="TRANSITION STATE REGULATOR ABH-RELATED"/>
    <property type="match status" value="1"/>
</dbReference>
<evidence type="ECO:0000259" key="8">
    <source>
        <dbReference type="PROSITE" id="PS51740"/>
    </source>
</evidence>
<proteinExistence type="predicted"/>
<gene>
    <name evidence="9" type="ORF">FDZ14_33100</name>
</gene>
<evidence type="ECO:0000256" key="3">
    <source>
        <dbReference type="ARBA" id="ARBA00023015"/>
    </source>
</evidence>
<keyword evidence="6" id="KW-0804">Transcription</keyword>
<dbReference type="Proteomes" id="UP000501076">
    <property type="component" value="Plasmid pFDU301A"/>
</dbReference>
<keyword evidence="3" id="KW-0805">Transcription regulation</keyword>
<geneLocation type="plasmid" evidence="10">
    <name>pfdu301a</name>
</geneLocation>
<evidence type="ECO:0000256" key="2">
    <source>
        <dbReference type="ARBA" id="ARBA00022969"/>
    </source>
</evidence>
<dbReference type="EMBL" id="CP045273">
    <property type="protein sequence ID" value="QJX80931.1"/>
    <property type="molecule type" value="Genomic_DNA"/>
</dbReference>
<feature type="domain" description="SpoVT-AbrB" evidence="8">
    <location>
        <begin position="5"/>
        <end position="50"/>
    </location>
</feature>
<keyword evidence="4 7" id="KW-0238">DNA-binding</keyword>
<evidence type="ECO:0000313" key="9">
    <source>
        <dbReference type="EMBL" id="QJX80931.1"/>
    </source>
</evidence>
<evidence type="ECO:0000256" key="4">
    <source>
        <dbReference type="ARBA" id="ARBA00023125"/>
    </source>
</evidence>
<dbReference type="InterPro" id="IPR040678">
    <property type="entry name" value="AbrB_C"/>
</dbReference>
<evidence type="ECO:0000256" key="1">
    <source>
        <dbReference type="ARBA" id="ARBA00022491"/>
    </source>
</evidence>